<sequence length="604" mass="68928">MLQENNHRLSDAIAAATARENKGHEEMDSEIKQLKEEQDVLKTLLKEKDLFIQVQSDQFLSSNEKLTDKVNENELLRQATTNLKDRILILEMVISHLKGEIEKMMETSQEKEMEYQALQQANLKFSVVLLEQEYECQSMKEQALAFEQLLLEKEDGKAGDLSQLLKALESMQEKTILFQQERDQITLSLKHQQMAKRTLEQEVQHLRDKELHLKQEVQSLRSHLLESEDSYSWEIGAAEKRERNLREKVTLLEEKLLSSSNASHQASVQVESLQKQVRFLSQERDENALQLSLYQEQGKQYSMSLTNLQKVLERSQQEEKSMYSAELQKERQHTTEWKEKAENLDREALLLQERLEKANRVLDSATRPTQQLHQKEKQIEQSELPGEILDDAQKEWMNSENGTEGKVDKALMRNLFIGHFQTPKNQCPKVLRLMGSILVIQKEAMEQLLSGDDGGVTKWMTGWLAGGSQCVPNTPVTPNEQPGLKSSFSELFVQFLETESHSSIPSPKLSARAMKCLDSRGRRKERANVPRSVTDAAEFRAGKREAVNQFLAPRSAAVPLISLDELGTGGPGNLLLNPISDFMPTFTPLPVSPDNSARVVLKDL</sequence>
<evidence type="ECO:0000256" key="1">
    <source>
        <dbReference type="ARBA" id="ARBA00004555"/>
    </source>
</evidence>
<comment type="caution">
    <text evidence="5">The sequence shown here is derived from an EMBL/GenBank/DDBJ whole genome shotgun (WGS) entry which is preliminary data.</text>
</comment>
<dbReference type="PANTHER" id="PTHR18921">
    <property type="entry name" value="MYOSIN HEAVY CHAIN - RELATED"/>
    <property type="match status" value="1"/>
</dbReference>
<keyword evidence="2" id="KW-0333">Golgi apparatus</keyword>
<name>A0A834PMT6_MARMO</name>
<evidence type="ECO:0008006" key="7">
    <source>
        <dbReference type="Google" id="ProtNLM"/>
    </source>
</evidence>
<protein>
    <recommendedName>
        <fullName evidence="7">GRIP domain-containing protein</fullName>
    </recommendedName>
</protein>
<dbReference type="PANTHER" id="PTHR18921:SF2">
    <property type="entry name" value="THYROID RECEPTOR-INTERACTING PROTEIN 11"/>
    <property type="match status" value="1"/>
</dbReference>
<dbReference type="GO" id="GO:0005794">
    <property type="term" value="C:Golgi apparatus"/>
    <property type="evidence" value="ECO:0007669"/>
    <property type="project" value="UniProtKB-SubCell"/>
</dbReference>
<evidence type="ECO:0000256" key="3">
    <source>
        <dbReference type="ARBA" id="ARBA00023054"/>
    </source>
</evidence>
<evidence type="ECO:0000256" key="2">
    <source>
        <dbReference type="ARBA" id="ARBA00023034"/>
    </source>
</evidence>
<evidence type="ECO:0000313" key="5">
    <source>
        <dbReference type="EMBL" id="KAF7462295.1"/>
    </source>
</evidence>
<dbReference type="EMBL" id="WJEC01008424">
    <property type="protein sequence ID" value="KAF7462295.1"/>
    <property type="molecule type" value="Genomic_DNA"/>
</dbReference>
<dbReference type="GO" id="GO:0007030">
    <property type="term" value="P:Golgi organization"/>
    <property type="evidence" value="ECO:0007669"/>
    <property type="project" value="TreeGrafter"/>
</dbReference>
<proteinExistence type="predicted"/>
<organism evidence="5 6">
    <name type="scientific">Marmota monax</name>
    <name type="common">Woodchuck</name>
    <dbReference type="NCBI Taxonomy" id="9995"/>
    <lineage>
        <taxon>Eukaryota</taxon>
        <taxon>Metazoa</taxon>
        <taxon>Chordata</taxon>
        <taxon>Craniata</taxon>
        <taxon>Vertebrata</taxon>
        <taxon>Euteleostomi</taxon>
        <taxon>Mammalia</taxon>
        <taxon>Eutheria</taxon>
        <taxon>Euarchontoglires</taxon>
        <taxon>Glires</taxon>
        <taxon>Rodentia</taxon>
        <taxon>Sciuromorpha</taxon>
        <taxon>Sciuridae</taxon>
        <taxon>Xerinae</taxon>
        <taxon>Marmotini</taxon>
        <taxon>Marmota</taxon>
    </lineage>
</organism>
<dbReference type="GO" id="GO:0031267">
    <property type="term" value="F:small GTPase binding"/>
    <property type="evidence" value="ECO:0007669"/>
    <property type="project" value="TreeGrafter"/>
</dbReference>
<dbReference type="AlphaFoldDB" id="A0A834PMT6"/>
<reference evidence="5" key="1">
    <citation type="submission" date="2020-08" db="EMBL/GenBank/DDBJ databases">
        <authorList>
            <person name="Shumante A."/>
            <person name="Zimin A.V."/>
            <person name="Puiu D."/>
            <person name="Salzberg S.L."/>
        </authorList>
    </citation>
    <scope>NUCLEOTIDE SEQUENCE</scope>
    <source>
        <strain evidence="5">WC2-LM</strain>
        <tissue evidence="5">Liver</tissue>
    </source>
</reference>
<feature type="coiled-coil region" evidence="4">
    <location>
        <begin position="189"/>
        <end position="290"/>
    </location>
</feature>
<comment type="subcellular location">
    <subcellularLocation>
        <location evidence="1">Golgi apparatus</location>
    </subcellularLocation>
</comment>
<accession>A0A834PMT6</accession>
<evidence type="ECO:0000256" key="4">
    <source>
        <dbReference type="SAM" id="Coils"/>
    </source>
</evidence>
<keyword evidence="3 4" id="KW-0175">Coiled coil</keyword>
<dbReference type="Proteomes" id="UP000662637">
    <property type="component" value="Unassembled WGS sequence"/>
</dbReference>
<feature type="coiled-coil region" evidence="4">
    <location>
        <begin position="94"/>
        <end position="121"/>
    </location>
</feature>
<dbReference type="GO" id="GO:0006888">
    <property type="term" value="P:endoplasmic reticulum to Golgi vesicle-mediated transport"/>
    <property type="evidence" value="ECO:0007669"/>
    <property type="project" value="TreeGrafter"/>
</dbReference>
<gene>
    <name evidence="5" type="ORF">GHT09_012798</name>
</gene>
<feature type="coiled-coil region" evidence="4">
    <location>
        <begin position="327"/>
        <end position="361"/>
    </location>
</feature>
<evidence type="ECO:0000313" key="6">
    <source>
        <dbReference type="Proteomes" id="UP000662637"/>
    </source>
</evidence>